<evidence type="ECO:0000313" key="3">
    <source>
        <dbReference type="EMBL" id="CAB3656521.1"/>
    </source>
</evidence>
<dbReference type="PANTHER" id="PTHR36183:SF2">
    <property type="entry name" value="BETA-GLUCURONIDASE C-TERMINAL DOMAIN-CONTAINING PROTEIN"/>
    <property type="match status" value="1"/>
</dbReference>
<dbReference type="Proteomes" id="UP000494205">
    <property type="component" value="Unassembled WGS sequence"/>
</dbReference>
<proteinExistence type="predicted"/>
<dbReference type="InterPro" id="IPR031728">
    <property type="entry name" value="GlcAase_C"/>
</dbReference>
<feature type="transmembrane region" description="Helical" evidence="1">
    <location>
        <begin position="21"/>
        <end position="43"/>
    </location>
</feature>
<keyword evidence="1" id="KW-0812">Transmembrane</keyword>
<feature type="domain" description="Beta-glucuronidase C-terminal" evidence="2">
    <location>
        <begin position="521"/>
        <end position="605"/>
    </location>
</feature>
<dbReference type="InterPro" id="IPR017853">
    <property type="entry name" value="GH"/>
</dbReference>
<keyword evidence="1" id="KW-1133">Transmembrane helix</keyword>
<name>A0A6J5ABZ4_9BURK</name>
<protein>
    <recommendedName>
        <fullName evidence="2">Beta-glucuronidase C-terminal domain-containing protein</fullName>
    </recommendedName>
</protein>
<sequence>MKKSNVSRIHEKSIGFTCQSRASLFMLFPILGTLSIAGCGGGVSSDDPSLIQRFAASSPTITAGQITTLSWQASGSKSVSLSGVTATPVASAVVAPSQTTTYHLTATSEVGKSTTRDVTVTVAPATTVGSVTVNPAQPGRAIPSGFLGFSHEWGQAQLLLGSPAVPNPVYRQLIANLEQYGGGPVSLRIGGSSTDSTGEPDANTVPPFAQMYADSKSMPSGVSFILGVNFKAGNVTLATDQATAYLKSMPSGSVQAVEIGNEPDLYQNTTYPFSQFLTDFQTFGHSIQAANPGTLLMGPSIARFPNTQLSKRLPPRTDFATTDQLNTFIQQEASSLALVSWHAYVTAGANAGNTVPSGFLLQPTSSTLKPSLVAAYVPLATAAGKPFRMAEMNSLSSSGQDGVSNAFEAALWAVDTMFEFANVGISGVNFHSNNWNSFNQWDAYGAFHFNVPESQYLASKSIAPPSGTQFSQQYSLREVQSLYYGMLLFAESTGHQSKLLPVDLQTNTNVKAWATIDPTTNKVNVLVLNKDQSASGVVSLTIPGYSSGVVTRMIAPTLSSKTGITLGGQTFDGSQDGKAVGVEYGETITGEGGKFTVSSGAASAFLLTLSK</sequence>
<dbReference type="InterPro" id="IPR013780">
    <property type="entry name" value="Glyco_hydro_b"/>
</dbReference>
<reference evidence="3 4" key="1">
    <citation type="submission" date="2020-04" db="EMBL/GenBank/DDBJ databases">
        <authorList>
            <person name="De Canck E."/>
        </authorList>
    </citation>
    <scope>NUCLEOTIDE SEQUENCE [LARGE SCALE GENOMIC DNA]</scope>
    <source>
        <strain evidence="3 4">LMG 27174</strain>
    </source>
</reference>
<organism evidence="3 4">
    <name type="scientific">Paraburkholderia rhynchosiae</name>
    <dbReference type="NCBI Taxonomy" id="487049"/>
    <lineage>
        <taxon>Bacteria</taxon>
        <taxon>Pseudomonadati</taxon>
        <taxon>Pseudomonadota</taxon>
        <taxon>Betaproteobacteria</taxon>
        <taxon>Burkholderiales</taxon>
        <taxon>Burkholderiaceae</taxon>
        <taxon>Paraburkholderia</taxon>
    </lineage>
</organism>
<dbReference type="InterPro" id="IPR052974">
    <property type="entry name" value="GH79_Enzymes"/>
</dbReference>
<dbReference type="AlphaFoldDB" id="A0A6J5ABZ4"/>
<evidence type="ECO:0000313" key="4">
    <source>
        <dbReference type="Proteomes" id="UP000494205"/>
    </source>
</evidence>
<dbReference type="PANTHER" id="PTHR36183">
    <property type="entry name" value="BETA-GLUCURONIDASE"/>
    <property type="match status" value="1"/>
</dbReference>
<evidence type="ECO:0000259" key="2">
    <source>
        <dbReference type="Pfam" id="PF16862"/>
    </source>
</evidence>
<dbReference type="Gene3D" id="2.60.40.1180">
    <property type="entry name" value="Golgi alpha-mannosidase II"/>
    <property type="match status" value="1"/>
</dbReference>
<dbReference type="Gene3D" id="3.20.20.80">
    <property type="entry name" value="Glycosidases"/>
    <property type="match status" value="1"/>
</dbReference>
<gene>
    <name evidence="3" type="ORF">LMG27174_01437</name>
</gene>
<keyword evidence="1" id="KW-0472">Membrane</keyword>
<dbReference type="SUPFAM" id="SSF51445">
    <property type="entry name" value="(Trans)glycosidases"/>
    <property type="match status" value="1"/>
</dbReference>
<dbReference type="EMBL" id="CADIJZ010000004">
    <property type="protein sequence ID" value="CAB3656521.1"/>
    <property type="molecule type" value="Genomic_DNA"/>
</dbReference>
<dbReference type="RefSeq" id="WP_158244509.1">
    <property type="nucleotide sequence ID" value="NZ_CADIJZ010000004.1"/>
</dbReference>
<dbReference type="OrthoDB" id="5166947at2"/>
<accession>A0A6J5ABZ4</accession>
<evidence type="ECO:0000256" key="1">
    <source>
        <dbReference type="SAM" id="Phobius"/>
    </source>
</evidence>
<dbReference type="Pfam" id="PF16862">
    <property type="entry name" value="Glyco_hydro_79C"/>
    <property type="match status" value="1"/>
</dbReference>